<dbReference type="Pfam" id="PF00135">
    <property type="entry name" value="COesterase"/>
    <property type="match status" value="1"/>
</dbReference>
<reference evidence="5" key="1">
    <citation type="journal article" date="2014" name="Proc. Natl. Acad. Sci. U.S.A.">
        <title>Extensive sampling of basidiomycete genomes demonstrates inadequacy of the white-rot/brown-rot paradigm for wood decay fungi.</title>
        <authorList>
            <person name="Riley R."/>
            <person name="Salamov A.A."/>
            <person name="Brown D.W."/>
            <person name="Nagy L.G."/>
            <person name="Floudas D."/>
            <person name="Held B.W."/>
            <person name="Levasseur A."/>
            <person name="Lombard V."/>
            <person name="Morin E."/>
            <person name="Otillar R."/>
            <person name="Lindquist E.A."/>
            <person name="Sun H."/>
            <person name="LaButti K.M."/>
            <person name="Schmutz J."/>
            <person name="Jabbour D."/>
            <person name="Luo H."/>
            <person name="Baker S.E."/>
            <person name="Pisabarro A.G."/>
            <person name="Walton J.D."/>
            <person name="Blanchette R.A."/>
            <person name="Henrissat B."/>
            <person name="Martin F."/>
            <person name="Cullen D."/>
            <person name="Hibbett D.S."/>
            <person name="Grigoriev I.V."/>
        </authorList>
    </citation>
    <scope>NUCLEOTIDE SEQUENCE [LARGE SCALE GENOMIC DNA]</scope>
    <source>
        <strain evidence="5">FD-172 SS1</strain>
    </source>
</reference>
<evidence type="ECO:0000256" key="2">
    <source>
        <dbReference type="ARBA" id="ARBA00022801"/>
    </source>
</evidence>
<accession>A0A067MFQ5</accession>
<dbReference type="InterPro" id="IPR029058">
    <property type="entry name" value="AB_hydrolase_fold"/>
</dbReference>
<dbReference type="Gene3D" id="3.40.50.1820">
    <property type="entry name" value="alpha/beta hydrolase"/>
    <property type="match status" value="1"/>
</dbReference>
<organism evidence="4 5">
    <name type="scientific">Botryobasidium botryosum (strain FD-172 SS1)</name>
    <dbReference type="NCBI Taxonomy" id="930990"/>
    <lineage>
        <taxon>Eukaryota</taxon>
        <taxon>Fungi</taxon>
        <taxon>Dikarya</taxon>
        <taxon>Basidiomycota</taxon>
        <taxon>Agaricomycotina</taxon>
        <taxon>Agaricomycetes</taxon>
        <taxon>Cantharellales</taxon>
        <taxon>Botryobasidiaceae</taxon>
        <taxon>Botryobasidium</taxon>
    </lineage>
</organism>
<dbReference type="PANTHER" id="PTHR43142">
    <property type="entry name" value="CARBOXYLIC ESTER HYDROLASE"/>
    <property type="match status" value="1"/>
</dbReference>
<sequence length="562" mass="61873">MGLLGEGEESSTPFTHARLGELTYLADDDVAQFFVPYASVPGRYRQSALLDASFGRRDCTKPGPVCPQMRDMSEHFGPAIDKSMVKVFGYLPTRWEIEYDELECLNLTVAAPRPALGSNSLRPVIVYIHGGGNSVGSGGHCGKTDPANLVRLSIQENNEVVVVAIDYRLHFLGFLASQDLVEYNAAHGEPPCNYGVHDVRNALLWVKKNIAAFGGDPDQVTAVGESAGSMMIGQQMCSTVPNLFRRAILMSSPPAGLRPYTLDAHDARYRGLLQRLNIPYDSLSPQQRVQALIDVPVGKFNDVLIEGRPENPLFHCLQHPSFFPVPLTEESQYELIAKCDWVDELIVGDMAFEGIIFSGLVTPPSGTYDTFHTLFTDTYGSASTTDKVFAAYHITPDLPPPDFTRAAAILIGDIMITRGQGHLVRYLTSPPPGVPKSKRVYFYHMEHPSPLRDSPLCGTPHHQLDVVFLFQNFNSTWSDPADVRTAVEMGRRWVAFACGRAPWAAYESEVKIAAVLLNGVSEVPRDADQNTRYAAMDLLTELGVSNTKFASHVELTLQPTSK</sequence>
<evidence type="ECO:0000259" key="3">
    <source>
        <dbReference type="Pfam" id="PF00135"/>
    </source>
</evidence>
<dbReference type="STRING" id="930990.A0A067MFQ5"/>
<dbReference type="OrthoDB" id="408631at2759"/>
<dbReference type="FunCoup" id="A0A067MFQ5">
    <property type="interactions" value="2"/>
</dbReference>
<dbReference type="InParanoid" id="A0A067MFQ5"/>
<protein>
    <recommendedName>
        <fullName evidence="3">Carboxylesterase type B domain-containing protein</fullName>
    </recommendedName>
</protein>
<dbReference type="AlphaFoldDB" id="A0A067MFQ5"/>
<keyword evidence="5" id="KW-1185">Reference proteome</keyword>
<evidence type="ECO:0000256" key="1">
    <source>
        <dbReference type="ARBA" id="ARBA00005964"/>
    </source>
</evidence>
<dbReference type="InterPro" id="IPR002018">
    <property type="entry name" value="CarbesteraseB"/>
</dbReference>
<dbReference type="GO" id="GO:0016787">
    <property type="term" value="F:hydrolase activity"/>
    <property type="evidence" value="ECO:0007669"/>
    <property type="project" value="UniProtKB-KW"/>
</dbReference>
<dbReference type="Proteomes" id="UP000027195">
    <property type="component" value="Unassembled WGS sequence"/>
</dbReference>
<gene>
    <name evidence="4" type="ORF">BOTBODRAFT_177999</name>
</gene>
<dbReference type="SUPFAM" id="SSF53474">
    <property type="entry name" value="alpha/beta-Hydrolases"/>
    <property type="match status" value="1"/>
</dbReference>
<dbReference type="PANTHER" id="PTHR43142:SF1">
    <property type="entry name" value="CARBOXYLIC ESTER HYDROLASE"/>
    <property type="match status" value="1"/>
</dbReference>
<proteinExistence type="inferred from homology"/>
<comment type="similarity">
    <text evidence="1">Belongs to the type-B carboxylesterase/lipase family.</text>
</comment>
<keyword evidence="2" id="KW-0378">Hydrolase</keyword>
<evidence type="ECO:0000313" key="5">
    <source>
        <dbReference type="Proteomes" id="UP000027195"/>
    </source>
</evidence>
<dbReference type="ESTHER" id="9homo-a0a067mfq5">
    <property type="family name" value="Fungal_carboxylesterase_lipase"/>
</dbReference>
<feature type="domain" description="Carboxylesterase type B" evidence="3">
    <location>
        <begin position="30"/>
        <end position="499"/>
    </location>
</feature>
<dbReference type="EMBL" id="KL198065">
    <property type="protein sequence ID" value="KDQ10722.1"/>
    <property type="molecule type" value="Genomic_DNA"/>
</dbReference>
<evidence type="ECO:0000313" key="4">
    <source>
        <dbReference type="EMBL" id="KDQ10722.1"/>
    </source>
</evidence>
<name>A0A067MFQ5_BOTB1</name>
<dbReference type="HOGENOM" id="CLU_006586_14_1_1"/>